<organism evidence="3 4">
    <name type="scientific">Lactuca sativa</name>
    <name type="common">Garden lettuce</name>
    <dbReference type="NCBI Taxonomy" id="4236"/>
    <lineage>
        <taxon>Eukaryota</taxon>
        <taxon>Viridiplantae</taxon>
        <taxon>Streptophyta</taxon>
        <taxon>Embryophyta</taxon>
        <taxon>Tracheophyta</taxon>
        <taxon>Spermatophyta</taxon>
        <taxon>Magnoliopsida</taxon>
        <taxon>eudicotyledons</taxon>
        <taxon>Gunneridae</taxon>
        <taxon>Pentapetalae</taxon>
        <taxon>asterids</taxon>
        <taxon>campanulids</taxon>
        <taxon>Asterales</taxon>
        <taxon>Asteraceae</taxon>
        <taxon>Cichorioideae</taxon>
        <taxon>Cichorieae</taxon>
        <taxon>Lactucinae</taxon>
        <taxon>Lactuca</taxon>
    </lineage>
</organism>
<dbReference type="AlphaFoldDB" id="A0A9R1V9Q4"/>
<protein>
    <recommendedName>
        <fullName evidence="2">FAR1 domain-containing protein</fullName>
    </recommendedName>
</protein>
<keyword evidence="4" id="KW-1185">Reference proteome</keyword>
<dbReference type="EMBL" id="NBSK02000006">
    <property type="protein sequence ID" value="KAJ0202265.1"/>
    <property type="molecule type" value="Genomic_DNA"/>
</dbReference>
<name>A0A9R1V9Q4_LACSA</name>
<comment type="caution">
    <text evidence="3">The sequence shown here is derived from an EMBL/GenBank/DDBJ whole genome shotgun (WGS) entry which is preliminary data.</text>
</comment>
<feature type="region of interest" description="Disordered" evidence="1">
    <location>
        <begin position="37"/>
        <end position="58"/>
    </location>
</feature>
<evidence type="ECO:0000259" key="2">
    <source>
        <dbReference type="Pfam" id="PF03101"/>
    </source>
</evidence>
<evidence type="ECO:0000313" key="4">
    <source>
        <dbReference type="Proteomes" id="UP000235145"/>
    </source>
</evidence>
<dbReference type="Pfam" id="PF03101">
    <property type="entry name" value="FAR1"/>
    <property type="match status" value="1"/>
</dbReference>
<evidence type="ECO:0000313" key="3">
    <source>
        <dbReference type="EMBL" id="KAJ0202265.1"/>
    </source>
</evidence>
<feature type="domain" description="FAR1" evidence="2">
    <location>
        <begin position="96"/>
        <end position="146"/>
    </location>
</feature>
<accession>A0A9R1V9Q4</accession>
<dbReference type="Proteomes" id="UP000235145">
    <property type="component" value="Unassembled WGS sequence"/>
</dbReference>
<gene>
    <name evidence="3" type="ORF">LSAT_V11C600300980</name>
</gene>
<evidence type="ECO:0000256" key="1">
    <source>
        <dbReference type="SAM" id="MobiDB-lite"/>
    </source>
</evidence>
<dbReference type="InterPro" id="IPR004330">
    <property type="entry name" value="FAR1_DNA_bnd_dom"/>
</dbReference>
<reference evidence="3 4" key="1">
    <citation type="journal article" date="2017" name="Nat. Commun.">
        <title>Genome assembly with in vitro proximity ligation data and whole-genome triplication in lettuce.</title>
        <authorList>
            <person name="Reyes-Chin-Wo S."/>
            <person name="Wang Z."/>
            <person name="Yang X."/>
            <person name="Kozik A."/>
            <person name="Arikit S."/>
            <person name="Song C."/>
            <person name="Xia L."/>
            <person name="Froenicke L."/>
            <person name="Lavelle D.O."/>
            <person name="Truco M.J."/>
            <person name="Xia R."/>
            <person name="Zhu S."/>
            <person name="Xu C."/>
            <person name="Xu H."/>
            <person name="Xu X."/>
            <person name="Cox K."/>
            <person name="Korf I."/>
            <person name="Meyers B.C."/>
            <person name="Michelmore R.W."/>
        </authorList>
    </citation>
    <scope>NUCLEOTIDE SEQUENCE [LARGE SCALE GENOMIC DNA]</scope>
    <source>
        <strain evidence="4">cv. Salinas</strain>
        <tissue evidence="3">Seedlings</tissue>
    </source>
</reference>
<sequence length="224" mass="26139">MGFRSYLDCYVAITISNPSCIDFRKLRVTNVTPLMVHKHQEQEDEEEKRRRLPKTCGNPRRSLVHMALVYIKMMQIKAQKMSLIGRYMYASEKVSNGWKNASGEKEKKKHLIDVRFGCQEKLQIRRHEYGKWLVDSFNNTHTHDLTMTPMKVMKHRSHRKFHRTLECKSLMVKLGEAGLKPSHIKKMKLCCNCGLKMKACCHFGLKMKLCCHCGLKMKLCCNCG</sequence>
<proteinExistence type="predicted"/>